<reference evidence="3 4" key="1">
    <citation type="submission" date="2020-07" db="EMBL/GenBank/DDBJ databases">
        <title>Thermogemmata thermophila gen. nov., sp. nov., a novel moderate thermophilic planctomycete from a Kamchatka hot spring.</title>
        <authorList>
            <person name="Elcheninov A.G."/>
            <person name="Podosokorskaya O.A."/>
            <person name="Kovaleva O.L."/>
            <person name="Novikov A."/>
            <person name="Bonch-Osmolovskaya E.A."/>
            <person name="Toshchakov S.V."/>
            <person name="Kublanov I.V."/>
        </authorList>
    </citation>
    <scope>NUCLEOTIDE SEQUENCE [LARGE SCALE GENOMIC DNA]</scope>
    <source>
        <strain evidence="3 4">2918</strain>
    </source>
</reference>
<keyword evidence="2" id="KW-1133">Transmembrane helix</keyword>
<evidence type="ECO:0000313" key="3">
    <source>
        <dbReference type="EMBL" id="MBA2224949.1"/>
    </source>
</evidence>
<dbReference type="AlphaFoldDB" id="A0A7V9AAJ1"/>
<feature type="region of interest" description="Disordered" evidence="1">
    <location>
        <begin position="1"/>
        <end position="74"/>
    </location>
</feature>
<evidence type="ECO:0000313" key="4">
    <source>
        <dbReference type="Proteomes" id="UP000542342"/>
    </source>
</evidence>
<name>A0A7V9AAJ1_9BACT</name>
<dbReference type="RefSeq" id="WP_194536358.1">
    <property type="nucleotide sequence ID" value="NZ_JACEFB010000001.1"/>
</dbReference>
<gene>
    <name evidence="3" type="ORF">H0921_02100</name>
</gene>
<feature type="transmembrane region" description="Helical" evidence="2">
    <location>
        <begin position="82"/>
        <end position="107"/>
    </location>
</feature>
<dbReference type="Proteomes" id="UP000542342">
    <property type="component" value="Unassembled WGS sequence"/>
</dbReference>
<keyword evidence="2" id="KW-0472">Membrane</keyword>
<organism evidence="3 4">
    <name type="scientific">Thermogemmata fonticola</name>
    <dbReference type="NCBI Taxonomy" id="2755323"/>
    <lineage>
        <taxon>Bacteria</taxon>
        <taxon>Pseudomonadati</taxon>
        <taxon>Planctomycetota</taxon>
        <taxon>Planctomycetia</taxon>
        <taxon>Gemmatales</taxon>
        <taxon>Gemmataceae</taxon>
        <taxon>Thermogemmata</taxon>
    </lineage>
</organism>
<accession>A0A7V9AAJ1</accession>
<evidence type="ECO:0000256" key="2">
    <source>
        <dbReference type="SAM" id="Phobius"/>
    </source>
</evidence>
<protein>
    <submittedName>
        <fullName evidence="3">Uncharacterized protein</fullName>
    </submittedName>
</protein>
<evidence type="ECO:0000256" key="1">
    <source>
        <dbReference type="SAM" id="MobiDB-lite"/>
    </source>
</evidence>
<comment type="caution">
    <text evidence="3">The sequence shown here is derived from an EMBL/GenBank/DDBJ whole genome shotgun (WGS) entry which is preliminary data.</text>
</comment>
<sequence length="219" mass="24347">MRNGRGQRMENKPQPGEGAPPGERPPEDGRPPHGVKPMSEAAERGGMPTEPTPAPRGTGAGEATAPKARANRGGRRWRGGRLALLLGAVFAGILAAATYTGALWHYFPRHDLDRWQGRWRIAIEERATPNAIRVAGQRWEYEGQEGVRAYRLELDATAEPKRLSLELLDTRGLQGPTPRLHGLYAFEGRNRVRVVLLPQSEPLPLRWEEADHVLTLLRE</sequence>
<dbReference type="EMBL" id="JACEFB010000001">
    <property type="protein sequence ID" value="MBA2224949.1"/>
    <property type="molecule type" value="Genomic_DNA"/>
</dbReference>
<keyword evidence="2" id="KW-0812">Transmembrane</keyword>
<keyword evidence="4" id="KW-1185">Reference proteome</keyword>
<proteinExistence type="predicted"/>